<evidence type="ECO:0000256" key="1">
    <source>
        <dbReference type="SAM" id="Phobius"/>
    </source>
</evidence>
<evidence type="ECO:0000313" key="3">
    <source>
        <dbReference type="Proteomes" id="UP000009226"/>
    </source>
</evidence>
<accession>F6B5D2</accession>
<gene>
    <name evidence="2" type="ordered locus">Desca_1396</name>
</gene>
<dbReference type="InterPro" id="IPR021493">
    <property type="entry name" value="DUF3147"/>
</dbReference>
<keyword evidence="1" id="KW-0472">Membrane</keyword>
<dbReference type="HOGENOM" id="CLU_158393_1_0_9"/>
<keyword evidence="3" id="KW-1185">Reference proteome</keyword>
<evidence type="ECO:0008006" key="4">
    <source>
        <dbReference type="Google" id="ProtNLM"/>
    </source>
</evidence>
<sequence length="119" mass="12337" precursor="true">MISLSTSAILLRFVFGGLAVVASTIVARLIGGKVGGIFAAFPAVYLAAVVGAIWHVSGDQAITVVQSISKGALIGMISDIICAVAASYFILKHGHWKGVLLSLGIWLGTSSIIYFSLMV</sequence>
<protein>
    <recommendedName>
        <fullName evidence="4">DUF3147 family protein</fullName>
    </recommendedName>
</protein>
<dbReference type="EMBL" id="CP002736">
    <property type="protein sequence ID" value="AEF94253.1"/>
    <property type="molecule type" value="Genomic_DNA"/>
</dbReference>
<reference evidence="2" key="1">
    <citation type="submission" date="2011-05" db="EMBL/GenBank/DDBJ databases">
        <title>Complete sequence of Desulfotomaculum carboxydivorans CO-1-SRB.</title>
        <authorList>
            <consortium name="US DOE Joint Genome Institute"/>
            <person name="Lucas S."/>
            <person name="Han J."/>
            <person name="Lapidus A."/>
            <person name="Cheng J.-F."/>
            <person name="Goodwin L."/>
            <person name="Pitluck S."/>
            <person name="Peters L."/>
            <person name="Mikhailova N."/>
            <person name="Lu M."/>
            <person name="Han C."/>
            <person name="Tapia R."/>
            <person name="Land M."/>
            <person name="Hauser L."/>
            <person name="Kyrpides N."/>
            <person name="Ivanova N."/>
            <person name="Pagani I."/>
            <person name="Stams A."/>
            <person name="Plugge C."/>
            <person name="Muyzer G."/>
            <person name="Kuever J."/>
            <person name="Parshina S."/>
            <person name="Ivanova A."/>
            <person name="Nazina T."/>
            <person name="Woyke T."/>
        </authorList>
    </citation>
    <scope>NUCLEOTIDE SEQUENCE [LARGE SCALE GENOMIC DNA]</scope>
    <source>
        <strain evidence="2">CO-1-SRB</strain>
    </source>
</reference>
<dbReference type="eggNOG" id="ENOG50335J4">
    <property type="taxonomic scope" value="Bacteria"/>
</dbReference>
<dbReference type="KEGG" id="dca:Desca_1396"/>
<feature type="transmembrane region" description="Helical" evidence="1">
    <location>
        <begin position="68"/>
        <end position="91"/>
    </location>
</feature>
<proteinExistence type="predicted"/>
<name>F6B5D2_DESCC</name>
<dbReference type="Pfam" id="PF11345">
    <property type="entry name" value="DUF3147"/>
    <property type="match status" value="1"/>
</dbReference>
<dbReference type="Proteomes" id="UP000009226">
    <property type="component" value="Chromosome"/>
</dbReference>
<keyword evidence="1" id="KW-0812">Transmembrane</keyword>
<dbReference type="AlphaFoldDB" id="F6B5D2"/>
<organism evidence="2 3">
    <name type="scientific">Desulfotomaculum nigrificans (strain DSM 14880 / VKM B-2319 / CO-1-SRB)</name>
    <name type="common">Desulfotomaculum carboxydivorans</name>
    <dbReference type="NCBI Taxonomy" id="868595"/>
    <lineage>
        <taxon>Bacteria</taxon>
        <taxon>Bacillati</taxon>
        <taxon>Bacillota</taxon>
        <taxon>Clostridia</taxon>
        <taxon>Eubacteriales</taxon>
        <taxon>Desulfotomaculaceae</taxon>
        <taxon>Desulfotomaculum</taxon>
    </lineage>
</organism>
<dbReference type="RefSeq" id="WP_003544830.1">
    <property type="nucleotide sequence ID" value="NC_015565.1"/>
</dbReference>
<feature type="transmembrane region" description="Helical" evidence="1">
    <location>
        <begin position="6"/>
        <end position="27"/>
    </location>
</feature>
<feature type="transmembrane region" description="Helical" evidence="1">
    <location>
        <begin position="34"/>
        <end position="56"/>
    </location>
</feature>
<evidence type="ECO:0000313" key="2">
    <source>
        <dbReference type="EMBL" id="AEF94253.1"/>
    </source>
</evidence>
<feature type="transmembrane region" description="Helical" evidence="1">
    <location>
        <begin position="98"/>
        <end position="117"/>
    </location>
</feature>
<keyword evidence="1" id="KW-1133">Transmembrane helix</keyword>